<evidence type="ECO:0000256" key="1">
    <source>
        <dbReference type="ARBA" id="ARBA00004651"/>
    </source>
</evidence>
<feature type="transmembrane region" description="Helical" evidence="6">
    <location>
        <begin position="58"/>
        <end position="75"/>
    </location>
</feature>
<feature type="transmembrane region" description="Helical" evidence="6">
    <location>
        <begin position="430"/>
        <end position="449"/>
    </location>
</feature>
<accession>A0ABS0DES5</accession>
<dbReference type="RefSeq" id="WP_195003819.1">
    <property type="nucleotide sequence ID" value="NZ_JADLQN010000004.1"/>
</dbReference>
<sequence>MRHAHPFATTVEVFLRRIRDTVAGERRDSKDRLDARLLPAALCCWITTLVVIRGGWPIGVVVAVVVSVTGMVVWGRSWAQAAGGPEPSGGTAIAGWVGRVIRLGDRSAMLSSHGGTGARSRGDTESWAEPLRSWGIGGPARRHRTWVTVVVAASGLTLGFALSAGLRGYQVDLHPLGDMGEKARIEVTVTPSGDPKPLRGTSFGGQRWVVRAELREFRRGGVLTRGGGAVVVLAGGSGWAALSPGQPITFDARVSPPDRRDLTVAVLRAEGEPVIAGPLPWWQRVAGVVRADLRTAAVRSLPEEAAGLLPALVVGDTAGLADSVREEFEIAGLQHLCVVSGANFAIVGTTVLAGARRLTLGPRASVGVAAGAMAMFVVIARPDPSVLRAAAMGAVTLLALLTGRRRQALPALCAAVVGVLLIWPELAVSAGFALSVLATGGLILLAPGWSDRLRDRGWWRLPAELVAVSAAAFTVTAPIMVALTGRVSVVAIAANVLVAPVVAPITVIGALAAAVAWLWQPLGQAVLHLAAAPMWWLLTVADRASALPGAAIDVPDGTVGGIGAAAVALFVVLLFRSRAPTGRRGCGLGSFGGEHGGVGNATAAAGRRGGVCAARFRAPGRGP</sequence>
<name>A0ABS0DES5_9NOCA</name>
<evidence type="ECO:0000256" key="2">
    <source>
        <dbReference type="ARBA" id="ARBA00022475"/>
    </source>
</evidence>
<keyword evidence="2" id="KW-1003">Cell membrane</keyword>
<dbReference type="PANTHER" id="PTHR30619:SF7">
    <property type="entry name" value="BETA-LACTAMASE DOMAIN PROTEIN"/>
    <property type="match status" value="1"/>
</dbReference>
<comment type="subcellular location">
    <subcellularLocation>
        <location evidence="1">Cell membrane</location>
        <topology evidence="1">Multi-pass membrane protein</topology>
    </subcellularLocation>
</comment>
<dbReference type="PANTHER" id="PTHR30619">
    <property type="entry name" value="DNA INTERNALIZATION/COMPETENCE PROTEIN COMEC/REC2"/>
    <property type="match status" value="1"/>
</dbReference>
<feature type="transmembrane region" description="Helical" evidence="6">
    <location>
        <begin position="461"/>
        <end position="483"/>
    </location>
</feature>
<evidence type="ECO:0000313" key="8">
    <source>
        <dbReference type="EMBL" id="MBF6356963.1"/>
    </source>
</evidence>
<evidence type="ECO:0000259" key="7">
    <source>
        <dbReference type="Pfam" id="PF03772"/>
    </source>
</evidence>
<keyword evidence="4 6" id="KW-1133">Transmembrane helix</keyword>
<dbReference type="NCBIfam" id="TIGR00360">
    <property type="entry name" value="ComEC_N-term"/>
    <property type="match status" value="1"/>
</dbReference>
<feature type="transmembrane region" description="Helical" evidence="6">
    <location>
        <begin position="385"/>
        <end position="401"/>
    </location>
</feature>
<evidence type="ECO:0000256" key="6">
    <source>
        <dbReference type="SAM" id="Phobius"/>
    </source>
</evidence>
<protein>
    <submittedName>
        <fullName evidence="8">ComEC/Rec2 family competence protein</fullName>
    </submittedName>
</protein>
<feature type="transmembrane region" description="Helical" evidence="6">
    <location>
        <begin position="360"/>
        <end position="379"/>
    </location>
</feature>
<evidence type="ECO:0000256" key="4">
    <source>
        <dbReference type="ARBA" id="ARBA00022989"/>
    </source>
</evidence>
<feature type="transmembrane region" description="Helical" evidence="6">
    <location>
        <begin position="558"/>
        <end position="575"/>
    </location>
</feature>
<feature type="transmembrane region" description="Helical" evidence="6">
    <location>
        <begin position="333"/>
        <end position="353"/>
    </location>
</feature>
<dbReference type="EMBL" id="JADLQN010000004">
    <property type="protein sequence ID" value="MBF6356963.1"/>
    <property type="molecule type" value="Genomic_DNA"/>
</dbReference>
<dbReference type="Pfam" id="PF03772">
    <property type="entry name" value="Competence"/>
    <property type="match status" value="1"/>
</dbReference>
<gene>
    <name evidence="8" type="ORF">IU449_20855</name>
</gene>
<dbReference type="Proteomes" id="UP000707731">
    <property type="component" value="Unassembled WGS sequence"/>
</dbReference>
<evidence type="ECO:0000256" key="5">
    <source>
        <dbReference type="ARBA" id="ARBA00023136"/>
    </source>
</evidence>
<evidence type="ECO:0000256" key="3">
    <source>
        <dbReference type="ARBA" id="ARBA00022692"/>
    </source>
</evidence>
<feature type="transmembrane region" description="Helical" evidence="6">
    <location>
        <begin position="146"/>
        <end position="166"/>
    </location>
</feature>
<feature type="transmembrane region" description="Helical" evidence="6">
    <location>
        <begin position="489"/>
        <end position="519"/>
    </location>
</feature>
<organism evidence="8 9">
    <name type="scientific">Nocardia higoensis</name>
    <dbReference type="NCBI Taxonomy" id="228599"/>
    <lineage>
        <taxon>Bacteria</taxon>
        <taxon>Bacillati</taxon>
        <taxon>Actinomycetota</taxon>
        <taxon>Actinomycetes</taxon>
        <taxon>Mycobacteriales</taxon>
        <taxon>Nocardiaceae</taxon>
        <taxon>Nocardia</taxon>
    </lineage>
</organism>
<keyword evidence="3 6" id="KW-0812">Transmembrane</keyword>
<evidence type="ECO:0000313" key="9">
    <source>
        <dbReference type="Proteomes" id="UP000707731"/>
    </source>
</evidence>
<comment type="caution">
    <text evidence="8">The sequence shown here is derived from an EMBL/GenBank/DDBJ whole genome shotgun (WGS) entry which is preliminary data.</text>
</comment>
<keyword evidence="9" id="KW-1185">Reference proteome</keyword>
<dbReference type="InterPro" id="IPR004477">
    <property type="entry name" value="ComEC_N"/>
</dbReference>
<keyword evidence="5 6" id="KW-0472">Membrane</keyword>
<proteinExistence type="predicted"/>
<reference evidence="8 9" key="1">
    <citation type="submission" date="2020-10" db="EMBL/GenBank/DDBJ databases">
        <title>Identification of Nocardia species via Next-generation sequencing and recognition of intraspecies genetic diversity.</title>
        <authorList>
            <person name="Li P."/>
            <person name="Li P."/>
            <person name="Lu B."/>
        </authorList>
    </citation>
    <scope>NUCLEOTIDE SEQUENCE [LARGE SCALE GENOMIC DNA]</scope>
    <source>
        <strain evidence="8 9">BJ06-0143</strain>
    </source>
</reference>
<dbReference type="InterPro" id="IPR052159">
    <property type="entry name" value="Competence_DNA_uptake"/>
</dbReference>
<feature type="domain" description="ComEC/Rec2-related protein" evidence="7">
    <location>
        <begin position="312"/>
        <end position="577"/>
    </location>
</feature>